<feature type="chain" id="PRO_5041959799" evidence="5">
    <location>
        <begin position="19"/>
        <end position="496"/>
    </location>
</feature>
<dbReference type="InterPro" id="IPR036318">
    <property type="entry name" value="FAD-bd_PCMH-like_sf"/>
</dbReference>
<organism evidence="7 8">
    <name type="scientific">Mycena alexandri</name>
    <dbReference type="NCBI Taxonomy" id="1745969"/>
    <lineage>
        <taxon>Eukaryota</taxon>
        <taxon>Fungi</taxon>
        <taxon>Dikarya</taxon>
        <taxon>Basidiomycota</taxon>
        <taxon>Agaricomycotina</taxon>
        <taxon>Agaricomycetes</taxon>
        <taxon>Agaricomycetidae</taxon>
        <taxon>Agaricales</taxon>
        <taxon>Marasmiineae</taxon>
        <taxon>Mycenaceae</taxon>
        <taxon>Mycena</taxon>
    </lineage>
</organism>
<keyword evidence="8" id="KW-1185">Reference proteome</keyword>
<dbReference type="PANTHER" id="PTHR42973:SF13">
    <property type="entry name" value="FAD-BINDING PCMH-TYPE DOMAIN-CONTAINING PROTEIN"/>
    <property type="match status" value="1"/>
</dbReference>
<dbReference type="PROSITE" id="PS51387">
    <property type="entry name" value="FAD_PCMH"/>
    <property type="match status" value="1"/>
</dbReference>
<evidence type="ECO:0000313" key="8">
    <source>
        <dbReference type="Proteomes" id="UP001218188"/>
    </source>
</evidence>
<comment type="caution">
    <text evidence="7">The sequence shown here is derived from an EMBL/GenBank/DDBJ whole genome shotgun (WGS) entry which is preliminary data.</text>
</comment>
<dbReference type="InterPro" id="IPR006094">
    <property type="entry name" value="Oxid_FAD_bind_N"/>
</dbReference>
<dbReference type="Gene3D" id="3.30.465.10">
    <property type="match status" value="1"/>
</dbReference>
<name>A0AAD6TA83_9AGAR</name>
<gene>
    <name evidence="7" type="ORF">C8F04DRAFT_1077662</name>
</gene>
<keyword evidence="3" id="KW-0274">FAD</keyword>
<evidence type="ECO:0000256" key="5">
    <source>
        <dbReference type="SAM" id="SignalP"/>
    </source>
</evidence>
<accession>A0AAD6TA83</accession>
<protein>
    <submittedName>
        <fullName evidence="7">FAD-binding domain-containing protein</fullName>
    </submittedName>
</protein>
<dbReference type="SUPFAM" id="SSF56176">
    <property type="entry name" value="FAD-binding/transporter-associated domain-like"/>
    <property type="match status" value="1"/>
</dbReference>
<dbReference type="GO" id="GO:0071949">
    <property type="term" value="F:FAD binding"/>
    <property type="evidence" value="ECO:0007669"/>
    <property type="project" value="InterPro"/>
</dbReference>
<sequence>MRLYILLVHAVLVAQSIAALFPPGNETTHSAAVRACQQLDHTLGPSLVQSSGAEYEAAATNAWNLLNAEFAPTCIVFPQISQHVQTAMKAIYDTGSHYAVQAGSHSAMKGWNTVQDGVLIMFSQMKNASYDPVTDSITLEPGIHWQEAITAVEPFGVAPVGGRASDVGTGLLLGGGLSWLSPSQGYAADTFEELDVVLVTGEMVTATATNEYSDLFRALKGGGNRFGIVTRYKISAVHTGTNDDKSFFGGAITYNSSSAEALLKATARYVRETNDPKAVSLVTFTNVMADGQIFSLYNAFIFYNGPELPAAIFGDFISIPAVSSQLGPLSYLEVAGILGLENDRGYVHHFGASALVGDEALFLDAFNHWSNFSATFVDSFNETTLAFTPIPDSQIHAGRARGGNIISAPHGQFAAVQLDQQLRAGLQDLPRVLQNGIDLLFEQIPPSPGLPLYLNECDAGQKVFQSYSDFELLKTIYAKYDPTGFNVAHTQGPIGL</sequence>
<evidence type="ECO:0000313" key="7">
    <source>
        <dbReference type="EMBL" id="KAJ7041895.1"/>
    </source>
</evidence>
<dbReference type="EMBL" id="JARJCM010000014">
    <property type="protein sequence ID" value="KAJ7041895.1"/>
    <property type="molecule type" value="Genomic_DNA"/>
</dbReference>
<keyword evidence="2" id="KW-0285">Flavoprotein</keyword>
<dbReference type="GO" id="GO:0016491">
    <property type="term" value="F:oxidoreductase activity"/>
    <property type="evidence" value="ECO:0007669"/>
    <property type="project" value="UniProtKB-KW"/>
</dbReference>
<evidence type="ECO:0000256" key="1">
    <source>
        <dbReference type="ARBA" id="ARBA00005466"/>
    </source>
</evidence>
<dbReference type="Pfam" id="PF01565">
    <property type="entry name" value="FAD_binding_4"/>
    <property type="match status" value="1"/>
</dbReference>
<keyword evidence="4" id="KW-0560">Oxidoreductase</keyword>
<dbReference type="Proteomes" id="UP001218188">
    <property type="component" value="Unassembled WGS sequence"/>
</dbReference>
<evidence type="ECO:0000256" key="4">
    <source>
        <dbReference type="ARBA" id="ARBA00023002"/>
    </source>
</evidence>
<evidence type="ECO:0000259" key="6">
    <source>
        <dbReference type="PROSITE" id="PS51387"/>
    </source>
</evidence>
<dbReference type="PANTHER" id="PTHR42973">
    <property type="entry name" value="BINDING OXIDOREDUCTASE, PUTATIVE (AFU_ORTHOLOGUE AFUA_1G17690)-RELATED"/>
    <property type="match status" value="1"/>
</dbReference>
<reference evidence="7" key="1">
    <citation type="submission" date="2023-03" db="EMBL/GenBank/DDBJ databases">
        <title>Massive genome expansion in bonnet fungi (Mycena s.s.) driven by repeated elements and novel gene families across ecological guilds.</title>
        <authorList>
            <consortium name="Lawrence Berkeley National Laboratory"/>
            <person name="Harder C.B."/>
            <person name="Miyauchi S."/>
            <person name="Viragh M."/>
            <person name="Kuo A."/>
            <person name="Thoen E."/>
            <person name="Andreopoulos B."/>
            <person name="Lu D."/>
            <person name="Skrede I."/>
            <person name="Drula E."/>
            <person name="Henrissat B."/>
            <person name="Morin E."/>
            <person name="Kohler A."/>
            <person name="Barry K."/>
            <person name="LaButti K."/>
            <person name="Morin E."/>
            <person name="Salamov A."/>
            <person name="Lipzen A."/>
            <person name="Mereny Z."/>
            <person name="Hegedus B."/>
            <person name="Baldrian P."/>
            <person name="Stursova M."/>
            <person name="Weitz H."/>
            <person name="Taylor A."/>
            <person name="Grigoriev I.V."/>
            <person name="Nagy L.G."/>
            <person name="Martin F."/>
            <person name="Kauserud H."/>
        </authorList>
    </citation>
    <scope>NUCLEOTIDE SEQUENCE</scope>
    <source>
        <strain evidence="7">CBHHK200</strain>
    </source>
</reference>
<dbReference type="InterPro" id="IPR016169">
    <property type="entry name" value="FAD-bd_PCMH_sub2"/>
</dbReference>
<dbReference type="InterPro" id="IPR050416">
    <property type="entry name" value="FAD-linked_Oxidoreductase"/>
</dbReference>
<feature type="domain" description="FAD-binding PCMH-type" evidence="6">
    <location>
        <begin position="68"/>
        <end position="239"/>
    </location>
</feature>
<proteinExistence type="inferred from homology"/>
<comment type="similarity">
    <text evidence="1">Belongs to the oxygen-dependent FAD-linked oxidoreductase family.</text>
</comment>
<evidence type="ECO:0000256" key="3">
    <source>
        <dbReference type="ARBA" id="ARBA00022827"/>
    </source>
</evidence>
<evidence type="ECO:0000256" key="2">
    <source>
        <dbReference type="ARBA" id="ARBA00022630"/>
    </source>
</evidence>
<dbReference type="InterPro" id="IPR016166">
    <property type="entry name" value="FAD-bd_PCMH"/>
</dbReference>
<dbReference type="AlphaFoldDB" id="A0AAD6TA83"/>
<feature type="signal peptide" evidence="5">
    <location>
        <begin position="1"/>
        <end position="18"/>
    </location>
</feature>
<keyword evidence="5" id="KW-0732">Signal</keyword>